<dbReference type="PANTHER" id="PTHR34322">
    <property type="entry name" value="TRANSPOSASE, Y1_TNP DOMAIN-CONTAINING"/>
    <property type="match status" value="1"/>
</dbReference>
<dbReference type="InterPro" id="IPR002686">
    <property type="entry name" value="Transposase_17"/>
</dbReference>
<proteinExistence type="predicted"/>
<dbReference type="AlphaFoldDB" id="A0A1T4XTT6"/>
<dbReference type="GO" id="GO:0004803">
    <property type="term" value="F:transposase activity"/>
    <property type="evidence" value="ECO:0007669"/>
    <property type="project" value="InterPro"/>
</dbReference>
<gene>
    <name evidence="2" type="ORF">SAMN05443428_11327</name>
</gene>
<dbReference type="EMBL" id="FUYH01000013">
    <property type="protein sequence ID" value="SKA92947.1"/>
    <property type="molecule type" value="Genomic_DNA"/>
</dbReference>
<dbReference type="SMART" id="SM01321">
    <property type="entry name" value="Y1_Tnp"/>
    <property type="match status" value="1"/>
</dbReference>
<dbReference type="PANTHER" id="PTHR34322:SF2">
    <property type="entry name" value="TRANSPOSASE IS200-LIKE DOMAIN-CONTAINING PROTEIN"/>
    <property type="match status" value="1"/>
</dbReference>
<dbReference type="GO" id="GO:0006313">
    <property type="term" value="P:DNA transposition"/>
    <property type="evidence" value="ECO:0007669"/>
    <property type="project" value="InterPro"/>
</dbReference>
<accession>A0A1T4XTT6</accession>
<sequence>MPRTARKKTADSIFHVMVKSVGDTILFRELEDKDAFLSILKHYKDIFLFKIYAFCLMDNHAHFIIDANGSDISKFMHGINQRYAQYFNKKYTRCGHVFADRFKSIIVDDDRYLVTLSGYIHKNPLDIKAYSDKIEKYPYSSLGIYLGLFKDKYELIDPYFVLTQFSNNINKARELYVKFVGKCNDPKMKAIVEFEGDGSEYRSERKILIRNFKPDRILEFVANYAECINPDVFHIKGKRGTKEYRALCILLMRSLCNMSHKEICALAGNITISQVSSLCSEGFNILKDNPKYKNLIRDFISSVS</sequence>
<dbReference type="GO" id="GO:0043565">
    <property type="term" value="F:sequence-specific DNA binding"/>
    <property type="evidence" value="ECO:0007669"/>
    <property type="project" value="InterPro"/>
</dbReference>
<dbReference type="Pfam" id="PF01797">
    <property type="entry name" value="Y1_Tnp"/>
    <property type="match status" value="1"/>
</dbReference>
<evidence type="ECO:0000259" key="1">
    <source>
        <dbReference type="SMART" id="SM01321"/>
    </source>
</evidence>
<dbReference type="SUPFAM" id="SSF143422">
    <property type="entry name" value="Transposase IS200-like"/>
    <property type="match status" value="1"/>
</dbReference>
<evidence type="ECO:0000313" key="3">
    <source>
        <dbReference type="Proteomes" id="UP000190105"/>
    </source>
</evidence>
<dbReference type="SUPFAM" id="SSF48295">
    <property type="entry name" value="TrpR-like"/>
    <property type="match status" value="1"/>
</dbReference>
<dbReference type="Gene3D" id="3.30.70.1290">
    <property type="entry name" value="Transposase IS200-like"/>
    <property type="match status" value="1"/>
</dbReference>
<name>A0A1T4XTT6_9CLOT</name>
<protein>
    <submittedName>
        <fullName evidence="2">REP element-mobilizing transposase RayT</fullName>
    </submittedName>
</protein>
<dbReference type="OrthoDB" id="9788881at2"/>
<dbReference type="InterPro" id="IPR010921">
    <property type="entry name" value="Trp_repressor/repl_initiator"/>
</dbReference>
<dbReference type="RefSeq" id="WP_078696880.1">
    <property type="nucleotide sequence ID" value="NZ_FUYH01000013.1"/>
</dbReference>
<reference evidence="3" key="1">
    <citation type="submission" date="2017-02" db="EMBL/GenBank/DDBJ databases">
        <authorList>
            <person name="Varghese N."/>
            <person name="Submissions S."/>
        </authorList>
    </citation>
    <scope>NUCLEOTIDE SEQUENCE [LARGE SCALE GENOMIC DNA]</scope>
    <source>
        <strain evidence="3">USBA 833</strain>
    </source>
</reference>
<keyword evidence="3" id="KW-1185">Reference proteome</keyword>
<organism evidence="2 3">
    <name type="scientific">Caloramator quimbayensis</name>
    <dbReference type="NCBI Taxonomy" id="1147123"/>
    <lineage>
        <taxon>Bacteria</taxon>
        <taxon>Bacillati</taxon>
        <taxon>Bacillota</taxon>
        <taxon>Clostridia</taxon>
        <taxon>Eubacteriales</taxon>
        <taxon>Clostridiaceae</taxon>
        <taxon>Caloramator</taxon>
    </lineage>
</organism>
<feature type="domain" description="Transposase IS200-like" evidence="1">
    <location>
        <begin position="9"/>
        <end position="123"/>
    </location>
</feature>
<dbReference type="Proteomes" id="UP000190105">
    <property type="component" value="Unassembled WGS sequence"/>
</dbReference>
<dbReference type="Gene3D" id="1.10.1750.10">
    <property type="match status" value="1"/>
</dbReference>
<evidence type="ECO:0000313" key="2">
    <source>
        <dbReference type="EMBL" id="SKA92947.1"/>
    </source>
</evidence>
<dbReference type="InterPro" id="IPR036515">
    <property type="entry name" value="Transposase_17_sf"/>
</dbReference>